<proteinExistence type="predicted"/>
<evidence type="ECO:0000313" key="2">
    <source>
        <dbReference type="Proteomes" id="UP000287033"/>
    </source>
</evidence>
<protein>
    <submittedName>
        <fullName evidence="1">Uncharacterized protein</fullName>
    </submittedName>
</protein>
<keyword evidence="2" id="KW-1185">Reference proteome</keyword>
<feature type="non-terminal residue" evidence="1">
    <location>
        <position position="52"/>
    </location>
</feature>
<gene>
    <name evidence="1" type="ORF">chiPu_0020232</name>
</gene>
<organism evidence="1 2">
    <name type="scientific">Chiloscyllium punctatum</name>
    <name type="common">Brownbanded bambooshark</name>
    <name type="synonym">Hemiscyllium punctatum</name>
    <dbReference type="NCBI Taxonomy" id="137246"/>
    <lineage>
        <taxon>Eukaryota</taxon>
        <taxon>Metazoa</taxon>
        <taxon>Chordata</taxon>
        <taxon>Craniata</taxon>
        <taxon>Vertebrata</taxon>
        <taxon>Chondrichthyes</taxon>
        <taxon>Elasmobranchii</taxon>
        <taxon>Galeomorphii</taxon>
        <taxon>Galeoidea</taxon>
        <taxon>Orectolobiformes</taxon>
        <taxon>Hemiscylliidae</taxon>
        <taxon>Chiloscyllium</taxon>
    </lineage>
</organism>
<evidence type="ECO:0000313" key="1">
    <source>
        <dbReference type="EMBL" id="GCC21757.1"/>
    </source>
</evidence>
<dbReference type="AlphaFoldDB" id="A0A401RUE6"/>
<sequence>MVDRGRRMRGTGWVKGRWRRAGVLETEREGGLGFRLRLRPRPGPGPGAGAGE</sequence>
<comment type="caution">
    <text evidence="1">The sequence shown here is derived from an EMBL/GenBank/DDBJ whole genome shotgun (WGS) entry which is preliminary data.</text>
</comment>
<reference evidence="1 2" key="1">
    <citation type="journal article" date="2018" name="Nat. Ecol. Evol.">
        <title>Shark genomes provide insights into elasmobranch evolution and the origin of vertebrates.</title>
        <authorList>
            <person name="Hara Y"/>
            <person name="Yamaguchi K"/>
            <person name="Onimaru K"/>
            <person name="Kadota M"/>
            <person name="Koyanagi M"/>
            <person name="Keeley SD"/>
            <person name="Tatsumi K"/>
            <person name="Tanaka K"/>
            <person name="Motone F"/>
            <person name="Kageyama Y"/>
            <person name="Nozu R"/>
            <person name="Adachi N"/>
            <person name="Nishimura O"/>
            <person name="Nakagawa R"/>
            <person name="Tanegashima C"/>
            <person name="Kiyatake I"/>
            <person name="Matsumoto R"/>
            <person name="Murakumo K"/>
            <person name="Nishida K"/>
            <person name="Terakita A"/>
            <person name="Kuratani S"/>
            <person name="Sato K"/>
            <person name="Hyodo S Kuraku.S."/>
        </authorList>
    </citation>
    <scope>NUCLEOTIDE SEQUENCE [LARGE SCALE GENOMIC DNA]</scope>
</reference>
<name>A0A401RUE6_CHIPU</name>
<accession>A0A401RUE6</accession>
<dbReference type="EMBL" id="BEZZ01002458">
    <property type="protein sequence ID" value="GCC21757.1"/>
    <property type="molecule type" value="Genomic_DNA"/>
</dbReference>
<dbReference type="Proteomes" id="UP000287033">
    <property type="component" value="Unassembled WGS sequence"/>
</dbReference>